<dbReference type="SMART" id="SM00317">
    <property type="entry name" value="SET"/>
    <property type="match status" value="1"/>
</dbReference>
<dbReference type="Proteomes" id="UP001595993">
    <property type="component" value="Unassembled WGS sequence"/>
</dbReference>
<dbReference type="PANTHER" id="PTHR12350:SF19">
    <property type="entry name" value="SET DOMAIN-CONTAINING PROTEIN"/>
    <property type="match status" value="1"/>
</dbReference>
<dbReference type="InterPro" id="IPR001214">
    <property type="entry name" value="SET_dom"/>
</dbReference>
<protein>
    <submittedName>
        <fullName evidence="3">SET domain-containing protein-lysine N-methyltransferase</fullName>
    </submittedName>
</protein>
<feature type="region of interest" description="Disordered" evidence="1">
    <location>
        <begin position="149"/>
        <end position="170"/>
    </location>
</feature>
<reference evidence="4" key="1">
    <citation type="journal article" date="2019" name="Int. J. Syst. Evol. Microbiol.">
        <title>The Global Catalogue of Microorganisms (GCM) 10K type strain sequencing project: providing services to taxonomists for standard genome sequencing and annotation.</title>
        <authorList>
            <consortium name="The Broad Institute Genomics Platform"/>
            <consortium name="The Broad Institute Genome Sequencing Center for Infectious Disease"/>
            <person name="Wu L."/>
            <person name="Ma J."/>
        </authorList>
    </citation>
    <scope>NUCLEOTIDE SEQUENCE [LARGE SCALE GENOMIC DNA]</scope>
    <source>
        <strain evidence="4">CGMCC 4.7139</strain>
    </source>
</reference>
<evidence type="ECO:0000256" key="1">
    <source>
        <dbReference type="SAM" id="MobiDB-lite"/>
    </source>
</evidence>
<sequence length="246" mass="27422">MNDGYELQRTDAKGEGVLATRSFQVGKTAMVGVIDRELDHNHSHASQVGEKRFVLHSGLIPKVNHSCEPNCGIRLNASGAHDLIARRPITAGQEITFDYAMRNYSVDHFAAHCQCGSPRCRDRITGWKDLPAERKAEYHGFVAPYLTDIDNQPATEQPPRRRGCRRSLTRSRRPARIGRVKELEFAIGLCSVHYELPALIALTRAGRITPEVALSHRFALSEGPAAYELFDSRADGVRKVLLDPAR</sequence>
<dbReference type="InterPro" id="IPR053201">
    <property type="entry name" value="Flavunoidine_N-MTase"/>
</dbReference>
<dbReference type="SUPFAM" id="SSF82199">
    <property type="entry name" value="SET domain"/>
    <property type="match status" value="1"/>
</dbReference>
<evidence type="ECO:0000259" key="2">
    <source>
        <dbReference type="PROSITE" id="PS50280"/>
    </source>
</evidence>
<gene>
    <name evidence="3" type="ORF">ACFO9E_13090</name>
</gene>
<keyword evidence="4" id="KW-1185">Reference proteome</keyword>
<comment type="caution">
    <text evidence="3">The sequence shown here is derived from an EMBL/GenBank/DDBJ whole genome shotgun (WGS) entry which is preliminary data.</text>
</comment>
<name>A0ABV9G344_9ACTN</name>
<dbReference type="Pfam" id="PF00856">
    <property type="entry name" value="SET"/>
    <property type="match status" value="1"/>
</dbReference>
<dbReference type="RefSeq" id="WP_381194614.1">
    <property type="nucleotide sequence ID" value="NZ_JBHSFE010000010.1"/>
</dbReference>
<dbReference type="PROSITE" id="PS50280">
    <property type="entry name" value="SET"/>
    <property type="match status" value="1"/>
</dbReference>
<dbReference type="PANTHER" id="PTHR12350">
    <property type="entry name" value="HISTONE-LYSINE N-METHYLTRANSFERASE-RELATED"/>
    <property type="match status" value="1"/>
</dbReference>
<organism evidence="3 4">
    <name type="scientific">Streptomyces maoxianensis</name>
    <dbReference type="NCBI Taxonomy" id="1459942"/>
    <lineage>
        <taxon>Bacteria</taxon>
        <taxon>Bacillati</taxon>
        <taxon>Actinomycetota</taxon>
        <taxon>Actinomycetes</taxon>
        <taxon>Kitasatosporales</taxon>
        <taxon>Streptomycetaceae</taxon>
        <taxon>Streptomyces</taxon>
    </lineage>
</organism>
<evidence type="ECO:0000313" key="3">
    <source>
        <dbReference type="EMBL" id="MFC4608748.1"/>
    </source>
</evidence>
<feature type="domain" description="SET" evidence="2">
    <location>
        <begin position="3"/>
        <end position="100"/>
    </location>
</feature>
<evidence type="ECO:0000313" key="4">
    <source>
        <dbReference type="Proteomes" id="UP001595993"/>
    </source>
</evidence>
<accession>A0ABV9G344</accession>
<dbReference type="InterPro" id="IPR046341">
    <property type="entry name" value="SET_dom_sf"/>
</dbReference>
<dbReference type="EMBL" id="JBHSFE010000010">
    <property type="protein sequence ID" value="MFC4608748.1"/>
    <property type="molecule type" value="Genomic_DNA"/>
</dbReference>
<feature type="compositionally biased region" description="Basic residues" evidence="1">
    <location>
        <begin position="160"/>
        <end position="170"/>
    </location>
</feature>
<dbReference type="Gene3D" id="2.170.270.10">
    <property type="entry name" value="SET domain"/>
    <property type="match status" value="1"/>
</dbReference>
<proteinExistence type="predicted"/>